<dbReference type="RefSeq" id="WP_066886383.1">
    <property type="nucleotide sequence ID" value="NZ_JYIJ01000012.1"/>
</dbReference>
<feature type="transmembrane region" description="Helical" evidence="3">
    <location>
        <begin position="82"/>
        <end position="103"/>
    </location>
</feature>
<dbReference type="EMBL" id="LAXD01000001">
    <property type="protein sequence ID" value="KWX00700.1"/>
    <property type="molecule type" value="Genomic_DNA"/>
</dbReference>
<organism evidence="4 5">
    <name type="scientific">Carbonactinospora thermoautotrophica</name>
    <dbReference type="NCBI Taxonomy" id="1469144"/>
    <lineage>
        <taxon>Bacteria</taxon>
        <taxon>Bacillati</taxon>
        <taxon>Actinomycetota</taxon>
        <taxon>Actinomycetes</taxon>
        <taxon>Kitasatosporales</taxon>
        <taxon>Carbonactinosporaceae</taxon>
        <taxon>Carbonactinospora</taxon>
    </lineage>
</organism>
<dbReference type="PATRIC" id="fig|1469144.10.peg.1870"/>
<dbReference type="GO" id="GO:0016020">
    <property type="term" value="C:membrane"/>
    <property type="evidence" value="ECO:0007669"/>
    <property type="project" value="InterPro"/>
</dbReference>
<comment type="caution">
    <text evidence="4">The sequence shown here is derived from an EMBL/GenBank/DDBJ whole genome shotgun (WGS) entry which is preliminary data.</text>
</comment>
<dbReference type="Gene3D" id="1.20.120.1760">
    <property type="match status" value="1"/>
</dbReference>
<feature type="transmembrane region" description="Helical" evidence="3">
    <location>
        <begin position="52"/>
        <end position="70"/>
    </location>
</feature>
<keyword evidence="3" id="KW-0472">Membrane</keyword>
<protein>
    <recommendedName>
        <fullName evidence="6">CDP-alcohol phosphatidyltransferase</fullName>
    </recommendedName>
</protein>
<evidence type="ECO:0000313" key="5">
    <source>
        <dbReference type="Proteomes" id="UP000070188"/>
    </source>
</evidence>
<evidence type="ECO:0008006" key="6">
    <source>
        <dbReference type="Google" id="ProtNLM"/>
    </source>
</evidence>
<name>A0A132MSI8_9ACTN</name>
<dbReference type="AlphaFoldDB" id="A0A132MSI8"/>
<keyword evidence="5" id="KW-1185">Reference proteome</keyword>
<dbReference type="InterPro" id="IPR000462">
    <property type="entry name" value="CDP-OH_P_trans"/>
</dbReference>
<dbReference type="InterPro" id="IPR043130">
    <property type="entry name" value="CDP-OH_PTrfase_TM_dom"/>
</dbReference>
<dbReference type="Proteomes" id="UP000070188">
    <property type="component" value="Unassembled WGS sequence"/>
</dbReference>
<accession>A0A132MSI8</accession>
<feature type="transmembrane region" description="Helical" evidence="3">
    <location>
        <begin position="25"/>
        <end position="45"/>
    </location>
</feature>
<evidence type="ECO:0000313" key="4">
    <source>
        <dbReference type="EMBL" id="KWX00700.1"/>
    </source>
</evidence>
<feature type="transmembrane region" description="Helical" evidence="3">
    <location>
        <begin position="162"/>
        <end position="187"/>
    </location>
</feature>
<evidence type="ECO:0000256" key="2">
    <source>
        <dbReference type="RuleBase" id="RU003750"/>
    </source>
</evidence>
<keyword evidence="3" id="KW-0812">Transmembrane</keyword>
<evidence type="ECO:0000256" key="1">
    <source>
        <dbReference type="ARBA" id="ARBA00022679"/>
    </source>
</evidence>
<dbReference type="Pfam" id="PF01066">
    <property type="entry name" value="CDP-OH_P_transf"/>
    <property type="match status" value="1"/>
</dbReference>
<dbReference type="GO" id="GO:0016780">
    <property type="term" value="F:phosphotransferase activity, for other substituted phosphate groups"/>
    <property type="evidence" value="ECO:0007669"/>
    <property type="project" value="InterPro"/>
</dbReference>
<dbReference type="STRING" id="1469144.LI90_1723"/>
<comment type="similarity">
    <text evidence="2">Belongs to the CDP-alcohol phosphatidyltransferase class-I family.</text>
</comment>
<dbReference type="PROSITE" id="PS00379">
    <property type="entry name" value="CDP_ALCOHOL_P_TRANSF"/>
    <property type="match status" value="1"/>
</dbReference>
<keyword evidence="1 2" id="KW-0808">Transferase</keyword>
<proteinExistence type="inferred from homology"/>
<dbReference type="OrthoDB" id="5244713at2"/>
<dbReference type="GO" id="GO:0008654">
    <property type="term" value="P:phospholipid biosynthetic process"/>
    <property type="evidence" value="ECO:0007669"/>
    <property type="project" value="InterPro"/>
</dbReference>
<gene>
    <name evidence="4" type="ORF">LI90_1723</name>
</gene>
<feature type="transmembrane region" description="Helical" evidence="3">
    <location>
        <begin position="115"/>
        <end position="135"/>
    </location>
</feature>
<evidence type="ECO:0000256" key="3">
    <source>
        <dbReference type="SAM" id="Phobius"/>
    </source>
</evidence>
<dbReference type="InterPro" id="IPR048254">
    <property type="entry name" value="CDP_ALCOHOL_P_TRANSF_CS"/>
</dbReference>
<keyword evidence="3" id="KW-1133">Transmembrane helix</keyword>
<reference evidence="5" key="1">
    <citation type="submission" date="2015-04" db="EMBL/GenBank/DDBJ databases">
        <title>Physiological reanalysis, assessment of diazotrophy, and genome sequences of multiple isolates of Streptomyces thermoautotrophicus.</title>
        <authorList>
            <person name="MacKellar D.C."/>
            <person name="Lieber L."/>
            <person name="Norman J."/>
            <person name="Bolger A."/>
            <person name="Tobin C."/>
            <person name="Murray J.W."/>
            <person name="Chang R."/>
            <person name="Ford T."/>
            <person name="Nguyen P.Q."/>
            <person name="Woodward J."/>
            <person name="Permingeat H."/>
            <person name="Joshi N.S."/>
            <person name="Silver P.A."/>
            <person name="Usadel B."/>
            <person name="Rutherford A.W."/>
            <person name="Friesen M."/>
            <person name="Prell J."/>
        </authorList>
    </citation>
    <scope>NUCLEOTIDE SEQUENCE [LARGE SCALE GENOMIC DNA]</scope>
    <source>
        <strain evidence="5">H1</strain>
    </source>
</reference>
<sequence>MTEPATIACSHRGCLTGARQPLLTVPTYITFARMAASTVVFLLAIRAHSMRLALVGLAVYWVGDILDGWVARTWNQETRTGAVLDILCDRLGCGTFYVIFAFLRPEMTVPVGLYLVEFMVLDCFLSLAFLNWPLVSPNYFHLVDRRVYRLNWSPVAKSCNTGALLVVMLATGSTALATLLMLAVGAVKVYSLWLVRRIPAGTGGGCAVQAVRRGSAGRGA</sequence>